<protein>
    <recommendedName>
        <fullName evidence="1">Helix-turn-helix domain-containing protein</fullName>
    </recommendedName>
</protein>
<dbReference type="PANTHER" id="PTHR34585:SF22">
    <property type="entry name" value="HELIX-TURN-HELIX DOMAIN-CONTAINING PROTEIN"/>
    <property type="match status" value="1"/>
</dbReference>
<sequence>MEILDKKSEVITSLFRSLDEIQDAIREAFKRRTPHLNGEKYLTNNEVSKLLSLSTRTLQDWRDNGVISYIQISGKILYRQSDILKLLEDNFEKSWREE</sequence>
<dbReference type="InterPro" id="IPR041657">
    <property type="entry name" value="HTH_17"/>
</dbReference>
<dbReference type="SUPFAM" id="SSF46955">
    <property type="entry name" value="Putative DNA-binding domain"/>
    <property type="match status" value="1"/>
</dbReference>
<organism evidence="2">
    <name type="scientific">uncultured Dysgonomonas sp</name>
    <dbReference type="NCBI Taxonomy" id="206096"/>
    <lineage>
        <taxon>Bacteria</taxon>
        <taxon>Pseudomonadati</taxon>
        <taxon>Bacteroidota</taxon>
        <taxon>Bacteroidia</taxon>
        <taxon>Bacteroidales</taxon>
        <taxon>Dysgonomonadaceae</taxon>
        <taxon>Dysgonomonas</taxon>
        <taxon>environmental samples</taxon>
    </lineage>
</organism>
<dbReference type="Pfam" id="PF12728">
    <property type="entry name" value="HTH_17"/>
    <property type="match status" value="1"/>
</dbReference>
<name>A0A212JSQ5_9BACT</name>
<dbReference type="InterPro" id="IPR009061">
    <property type="entry name" value="DNA-bd_dom_put_sf"/>
</dbReference>
<evidence type="ECO:0000259" key="1">
    <source>
        <dbReference type="Pfam" id="PF12728"/>
    </source>
</evidence>
<reference evidence="2" key="1">
    <citation type="submission" date="2016-04" db="EMBL/GenBank/DDBJ databases">
        <authorList>
            <person name="Evans L.H."/>
            <person name="Alamgir A."/>
            <person name="Owens N."/>
            <person name="Weber N.D."/>
            <person name="Virtaneva K."/>
            <person name="Barbian K."/>
            <person name="Babar A."/>
            <person name="Rosenke K."/>
        </authorList>
    </citation>
    <scope>NUCLEOTIDE SEQUENCE</scope>
    <source>
        <strain evidence="2">86-1</strain>
    </source>
</reference>
<proteinExistence type="predicted"/>
<evidence type="ECO:0000313" key="2">
    <source>
        <dbReference type="EMBL" id="SBW02504.1"/>
    </source>
</evidence>
<dbReference type="PANTHER" id="PTHR34585">
    <property type="match status" value="1"/>
</dbReference>
<dbReference type="EMBL" id="FLUM01000003">
    <property type="protein sequence ID" value="SBW02504.1"/>
    <property type="molecule type" value="Genomic_DNA"/>
</dbReference>
<dbReference type="RefSeq" id="WP_296942105.1">
    <property type="nucleotide sequence ID" value="NZ_LT599032.1"/>
</dbReference>
<dbReference type="Gene3D" id="1.10.1660.10">
    <property type="match status" value="1"/>
</dbReference>
<dbReference type="AlphaFoldDB" id="A0A212JSQ5"/>
<accession>A0A212JSQ5</accession>
<gene>
    <name evidence="2" type="ORF">KL86DYS1_30323</name>
</gene>
<feature type="domain" description="Helix-turn-helix" evidence="1">
    <location>
        <begin position="41"/>
        <end position="89"/>
    </location>
</feature>